<feature type="coiled-coil region" evidence="1">
    <location>
        <begin position="260"/>
        <end position="287"/>
    </location>
</feature>
<dbReference type="SUPFAM" id="SSF52540">
    <property type="entry name" value="P-loop containing nucleoside triphosphate hydrolases"/>
    <property type="match status" value="1"/>
</dbReference>
<name>A0A8J0U423_XENLA</name>
<dbReference type="OrthoDB" id="9950073at2759"/>
<evidence type="ECO:0000313" key="2">
    <source>
        <dbReference type="Proteomes" id="UP000186698"/>
    </source>
</evidence>
<dbReference type="AlphaFoldDB" id="A0A8J0U423"/>
<keyword evidence="1" id="KW-0175">Coiled coil</keyword>
<organism evidence="2 3">
    <name type="scientific">Xenopus laevis</name>
    <name type="common">African clawed frog</name>
    <dbReference type="NCBI Taxonomy" id="8355"/>
    <lineage>
        <taxon>Eukaryota</taxon>
        <taxon>Metazoa</taxon>
        <taxon>Chordata</taxon>
        <taxon>Craniata</taxon>
        <taxon>Vertebrata</taxon>
        <taxon>Euteleostomi</taxon>
        <taxon>Amphibia</taxon>
        <taxon>Batrachia</taxon>
        <taxon>Anura</taxon>
        <taxon>Pipoidea</taxon>
        <taxon>Pipidae</taxon>
        <taxon>Xenopodinae</taxon>
        <taxon>Xenopus</taxon>
        <taxon>Xenopus</taxon>
    </lineage>
</organism>
<dbReference type="GeneID" id="108704219"/>
<evidence type="ECO:0000313" key="3">
    <source>
        <dbReference type="RefSeq" id="XP_018096167.1"/>
    </source>
</evidence>
<keyword evidence="2" id="KW-1185">Reference proteome</keyword>
<reference evidence="3" key="1">
    <citation type="submission" date="2025-08" db="UniProtKB">
        <authorList>
            <consortium name="RefSeq"/>
        </authorList>
    </citation>
    <scope>IDENTIFICATION</scope>
    <source>
        <strain evidence="3">J_2021</strain>
        <tissue evidence="3">Erythrocytes</tissue>
    </source>
</reference>
<gene>
    <name evidence="3" type="primary">LOC108704219</name>
</gene>
<dbReference type="KEGG" id="xla:108704219"/>
<dbReference type="Gene3D" id="3.40.50.300">
    <property type="entry name" value="P-loop containing nucleotide triphosphate hydrolases"/>
    <property type="match status" value="1"/>
</dbReference>
<accession>A0A8J0U423</accession>
<sequence>MEQPAPDDLRERLRRYNIPNPIENVRHQFNHIFIMLFGMMGHGKSSLINSCISVLNNHNFQNVTGAGNKDSTETTGREIHNLTRTLSIVDNRGFNIINDDELSEARAQLRALRDMGEVKWDNDYKDTLQVFRIQMTADQTTFLVPVLVFSAETPQNSGDMNGLSTFVSDAFRITGIHPILVITHSSSENQSRVNKKFRDLGINHRISLENYTTNNTLHNPDTDKKILQFLDTCMSEAERGIKTTAARQGHFINQGTEQLQHEFNTLLSKKEKEIENLKKELQEKNKCSIL</sequence>
<proteinExistence type="predicted"/>
<dbReference type="Proteomes" id="UP000186698">
    <property type="component" value="Chromosome 9_10S"/>
</dbReference>
<protein>
    <submittedName>
        <fullName evidence="3">Uncharacterized protein LOC108704219</fullName>
    </submittedName>
</protein>
<evidence type="ECO:0000256" key="1">
    <source>
        <dbReference type="SAM" id="Coils"/>
    </source>
</evidence>
<dbReference type="RefSeq" id="XP_018096167.1">
    <property type="nucleotide sequence ID" value="XM_018240678.2"/>
</dbReference>
<dbReference type="InterPro" id="IPR027417">
    <property type="entry name" value="P-loop_NTPase"/>
</dbReference>